<feature type="domain" description="Transposase IS66 zinc-finger binding" evidence="2">
    <location>
        <begin position="127"/>
        <end position="171"/>
    </location>
</feature>
<evidence type="ECO:0000313" key="5">
    <source>
        <dbReference type="EMBL" id="QIR14584.1"/>
    </source>
</evidence>
<evidence type="ECO:0000259" key="1">
    <source>
        <dbReference type="Pfam" id="PF03050"/>
    </source>
</evidence>
<feature type="domain" description="Transposase IS66 C-terminal" evidence="4">
    <location>
        <begin position="477"/>
        <end position="513"/>
    </location>
</feature>
<gene>
    <name evidence="5" type="ORF">HBH39_08865</name>
</gene>
<dbReference type="Pfam" id="PF13817">
    <property type="entry name" value="DDE_Tnp_IS66_C"/>
    <property type="match status" value="1"/>
</dbReference>
<dbReference type="Pfam" id="PF03050">
    <property type="entry name" value="DDE_Tnp_IS66"/>
    <property type="match status" value="1"/>
</dbReference>
<sequence length="518" mass="58262">MKTLPHELPDDPAQLKQMLLELQQTLAEKDALIAEQSAQIHDLLVQYNAKLAREFAKKSEKLPGAEEVFNEAEAELGTEQVDTLDAQDKALLTELPTLDKSLEQPKRKPLPVELPREEVVVDIDEADKYCDCCQGALHQMGQSCSETLEFVPAHIKVIKTIRPKYACRQCEQQGVKVAIKTAPMPATPIPKSMATPSLLSHIITCKYQFGLPLYRQETLFSDIGVMLNRKTMSSWMIRCADLLEPLYQRLKVSLLAQDIIHADETPLKVLKADKPTSYMWLYCCGDDAPKGNTNIVLYDYHNSRAGQCAVDFLAGFSGYLQVDGYQAYAQTDATLVACLAHIRRKFIEAKGNNKKTGKADVALNLIGKLYGIEQQIKGKSADDKYAIRQQKSKIIIDELHQWLLQHQDKIPPKMALGKAIIYALNQFEKFRRYLDDGRLSIDNNRAERAIKPFVIGRKAWLFSNTPHGARASAILYSLIETAKANDLVVHEYIANCLQGLADNPSDVESLLPWNIKQR</sequence>
<dbReference type="EMBL" id="CP050313">
    <property type="protein sequence ID" value="QIR14584.1"/>
    <property type="molecule type" value="Genomic_DNA"/>
</dbReference>
<dbReference type="Proteomes" id="UP000502608">
    <property type="component" value="Chromosome"/>
</dbReference>
<dbReference type="PANTHER" id="PTHR33678">
    <property type="entry name" value="BLL1576 PROTEIN"/>
    <property type="match status" value="1"/>
</dbReference>
<dbReference type="KEGG" id="saes:HBH39_08865"/>
<dbReference type="InterPro" id="IPR004291">
    <property type="entry name" value="Transposase_IS66_central"/>
</dbReference>
<accession>A0A6G9QJ49</accession>
<dbReference type="InterPro" id="IPR052344">
    <property type="entry name" value="Transposase-related"/>
</dbReference>
<feature type="domain" description="Transposase IS66 central" evidence="1">
    <location>
        <begin position="191"/>
        <end position="470"/>
    </location>
</feature>
<evidence type="ECO:0000259" key="3">
    <source>
        <dbReference type="Pfam" id="PF13007"/>
    </source>
</evidence>
<proteinExistence type="predicted"/>
<feature type="domain" description="Transposase TnpC homeodomain" evidence="3">
    <location>
        <begin position="45"/>
        <end position="119"/>
    </location>
</feature>
<dbReference type="Pfam" id="PF13007">
    <property type="entry name" value="LZ_Tnp_IS66"/>
    <property type="match status" value="1"/>
</dbReference>
<protein>
    <submittedName>
        <fullName evidence="5">IS66 family transposase</fullName>
    </submittedName>
</protein>
<organism evidence="5 6">
    <name type="scientific">Shewanella aestuarii</name>
    <dbReference type="NCBI Taxonomy" id="1028752"/>
    <lineage>
        <taxon>Bacteria</taxon>
        <taxon>Pseudomonadati</taxon>
        <taxon>Pseudomonadota</taxon>
        <taxon>Gammaproteobacteria</taxon>
        <taxon>Alteromonadales</taxon>
        <taxon>Shewanellaceae</taxon>
        <taxon>Shewanella</taxon>
    </lineage>
</organism>
<reference evidence="5 6" key="1">
    <citation type="submission" date="2020-03" db="EMBL/GenBank/DDBJ databases">
        <title>Complete genome sequence of Shewanella sp.</title>
        <authorList>
            <person name="Kim Y.-S."/>
            <person name="Kim S.-J."/>
            <person name="Jung H.-K."/>
            <person name="Kim K.-H."/>
        </authorList>
    </citation>
    <scope>NUCLEOTIDE SEQUENCE [LARGE SCALE GENOMIC DNA]</scope>
    <source>
        <strain evidence="5 6">PN3F2</strain>
    </source>
</reference>
<dbReference type="PANTHER" id="PTHR33678:SF1">
    <property type="entry name" value="BLL1576 PROTEIN"/>
    <property type="match status" value="1"/>
</dbReference>
<dbReference type="NCBIfam" id="NF033517">
    <property type="entry name" value="transpos_IS66"/>
    <property type="match status" value="1"/>
</dbReference>
<dbReference type="RefSeq" id="WP_167677492.1">
    <property type="nucleotide sequence ID" value="NZ_CP050313.1"/>
</dbReference>
<dbReference type="AlphaFoldDB" id="A0A6G9QJ49"/>
<evidence type="ECO:0000313" key="6">
    <source>
        <dbReference type="Proteomes" id="UP000502608"/>
    </source>
</evidence>
<dbReference type="InterPro" id="IPR024474">
    <property type="entry name" value="Znf_dom_IS66"/>
</dbReference>
<evidence type="ECO:0000259" key="2">
    <source>
        <dbReference type="Pfam" id="PF13005"/>
    </source>
</evidence>
<dbReference type="InterPro" id="IPR039552">
    <property type="entry name" value="IS66_C"/>
</dbReference>
<evidence type="ECO:0000259" key="4">
    <source>
        <dbReference type="Pfam" id="PF13817"/>
    </source>
</evidence>
<dbReference type="Pfam" id="PF13005">
    <property type="entry name" value="zf-IS66"/>
    <property type="match status" value="1"/>
</dbReference>
<name>A0A6G9QJ49_9GAMM</name>
<dbReference type="InterPro" id="IPR024463">
    <property type="entry name" value="Transposase_TnpC_homeodom"/>
</dbReference>
<keyword evidence="6" id="KW-1185">Reference proteome</keyword>